<dbReference type="InterPro" id="IPR032675">
    <property type="entry name" value="LRR_dom_sf"/>
</dbReference>
<evidence type="ECO:0000256" key="2">
    <source>
        <dbReference type="ARBA" id="ARBA00022737"/>
    </source>
</evidence>
<dbReference type="Gene3D" id="3.80.10.10">
    <property type="entry name" value="Ribonuclease Inhibitor"/>
    <property type="match status" value="1"/>
</dbReference>
<protein>
    <recommendedName>
        <fullName evidence="6">U2A'/phosphoprotein 32 family A C-terminal domain-containing protein</fullName>
    </recommendedName>
</protein>
<accession>A0A9P9YIK6</accession>
<feature type="region of interest" description="Disordered" evidence="3">
    <location>
        <begin position="78"/>
        <end position="130"/>
    </location>
</feature>
<gene>
    <name evidence="4" type="ORF">M5D96_010004</name>
</gene>
<evidence type="ECO:0000256" key="3">
    <source>
        <dbReference type="SAM" id="MobiDB-lite"/>
    </source>
</evidence>
<dbReference type="Proteomes" id="UP001059596">
    <property type="component" value="Unassembled WGS sequence"/>
</dbReference>
<dbReference type="EMBL" id="JAMKOV010000013">
    <property type="protein sequence ID" value="KAI8037253.1"/>
    <property type="molecule type" value="Genomic_DNA"/>
</dbReference>
<evidence type="ECO:0000313" key="5">
    <source>
        <dbReference type="Proteomes" id="UP001059596"/>
    </source>
</evidence>
<reference evidence="4" key="1">
    <citation type="journal article" date="2023" name="Genome Biol. Evol.">
        <title>Long-read-based Genome Assembly of Drosophila gunungcola Reveals Fewer Chemosensory Genes in Flower-breeding Species.</title>
        <authorList>
            <person name="Negi A."/>
            <person name="Liao B.Y."/>
            <person name="Yeh S.D."/>
        </authorList>
    </citation>
    <scope>NUCLEOTIDE SEQUENCE</scope>
    <source>
        <strain evidence="4">Sukarami</strain>
    </source>
</reference>
<evidence type="ECO:0008006" key="6">
    <source>
        <dbReference type="Google" id="ProtNLM"/>
    </source>
</evidence>
<proteinExistence type="predicted"/>
<evidence type="ECO:0000313" key="4">
    <source>
        <dbReference type="EMBL" id="KAI8037253.1"/>
    </source>
</evidence>
<comment type="caution">
    <text evidence="4">The sequence shown here is derived from an EMBL/GenBank/DDBJ whole genome shotgun (WGS) entry which is preliminary data.</text>
</comment>
<organism evidence="4 5">
    <name type="scientific">Drosophila gunungcola</name>
    <name type="common">fruit fly</name>
    <dbReference type="NCBI Taxonomy" id="103775"/>
    <lineage>
        <taxon>Eukaryota</taxon>
        <taxon>Metazoa</taxon>
        <taxon>Ecdysozoa</taxon>
        <taxon>Arthropoda</taxon>
        <taxon>Hexapoda</taxon>
        <taxon>Insecta</taxon>
        <taxon>Pterygota</taxon>
        <taxon>Neoptera</taxon>
        <taxon>Endopterygota</taxon>
        <taxon>Diptera</taxon>
        <taxon>Brachycera</taxon>
        <taxon>Muscomorpha</taxon>
        <taxon>Ephydroidea</taxon>
        <taxon>Drosophilidae</taxon>
        <taxon>Drosophila</taxon>
        <taxon>Sophophora</taxon>
    </lineage>
</organism>
<evidence type="ECO:0000256" key="1">
    <source>
        <dbReference type="ARBA" id="ARBA00022614"/>
    </source>
</evidence>
<dbReference type="SUPFAM" id="SSF52058">
    <property type="entry name" value="L domain-like"/>
    <property type="match status" value="1"/>
</dbReference>
<keyword evidence="5" id="KW-1185">Reference proteome</keyword>
<keyword evidence="1" id="KW-0433">Leucine-rich repeat</keyword>
<feature type="compositionally biased region" description="Basic and acidic residues" evidence="3">
    <location>
        <begin position="100"/>
        <end position="130"/>
    </location>
</feature>
<keyword evidence="2" id="KW-0677">Repeat</keyword>
<dbReference type="PANTHER" id="PTHR18849">
    <property type="entry name" value="LEUCINE RICH REPEAT PROTEIN"/>
    <property type="match status" value="1"/>
</dbReference>
<sequence>MVNRLTEQLVEGKSNVNKINTLSSLQNCHRLKELHMRKNKIPTGSNYRACVLRKLPQLKILDNVVATELEMQAALRHESYPEQKSAISGPGGGVSALDLWRQDEPCRERLERDREREQEEERQEERQEER</sequence>
<dbReference type="AlphaFoldDB" id="A0A9P9YIK6"/>
<name>A0A9P9YIK6_9MUSC</name>
<dbReference type="PANTHER" id="PTHR18849:SF0">
    <property type="entry name" value="CILIA- AND FLAGELLA-ASSOCIATED PROTEIN 410-RELATED"/>
    <property type="match status" value="1"/>
</dbReference>